<name>A0A1G2LW92_9BACT</name>
<dbReference type="InterPro" id="IPR053737">
    <property type="entry name" value="Type_II_TA_Toxin"/>
</dbReference>
<organism evidence="2 3">
    <name type="scientific">Candidatus Tagabacteria bacterium RIFCSPLOWO2_01_FULL_42_9</name>
    <dbReference type="NCBI Taxonomy" id="1802296"/>
    <lineage>
        <taxon>Bacteria</taxon>
        <taxon>Candidatus Tagaibacteriota</taxon>
    </lineage>
</organism>
<gene>
    <name evidence="2" type="ORF">A3A10_02065</name>
</gene>
<dbReference type="SUPFAM" id="SSF140931">
    <property type="entry name" value="Fic-like"/>
    <property type="match status" value="1"/>
</dbReference>
<proteinExistence type="predicted"/>
<comment type="caution">
    <text evidence="2">The sequence shown here is derived from an EMBL/GenBank/DDBJ whole genome shotgun (WGS) entry which is preliminary data.</text>
</comment>
<sequence length="181" mass="20651">MAETKREKFPSDLLSSYKKALTILKQYDDENLRRQKKRKAKFVLKTKDCRQIVKELKKRLADKKDKSGAGSLFGQEYAGKFEGIIKGLYQTYAGKEVYASLEEKAAHLLYFAVKDHPFADGNKRIAAFLFVYFLDRNNYSRAENGEMKISENALVALVLLLAISNPKEKETMIALVTNLIS</sequence>
<dbReference type="Gene3D" id="1.20.120.1870">
    <property type="entry name" value="Fic/DOC protein, Fido domain"/>
    <property type="match status" value="1"/>
</dbReference>
<dbReference type="Pfam" id="PF02661">
    <property type="entry name" value="Fic"/>
    <property type="match status" value="1"/>
</dbReference>
<accession>A0A1G2LW92</accession>
<evidence type="ECO:0000313" key="2">
    <source>
        <dbReference type="EMBL" id="OHA15925.1"/>
    </source>
</evidence>
<dbReference type="EMBL" id="MHRA01000007">
    <property type="protein sequence ID" value="OHA15925.1"/>
    <property type="molecule type" value="Genomic_DNA"/>
</dbReference>
<evidence type="ECO:0000313" key="3">
    <source>
        <dbReference type="Proteomes" id="UP000178116"/>
    </source>
</evidence>
<reference evidence="2 3" key="1">
    <citation type="journal article" date="2016" name="Nat. Commun.">
        <title>Thousands of microbial genomes shed light on interconnected biogeochemical processes in an aquifer system.</title>
        <authorList>
            <person name="Anantharaman K."/>
            <person name="Brown C.T."/>
            <person name="Hug L.A."/>
            <person name="Sharon I."/>
            <person name="Castelle C.J."/>
            <person name="Probst A.J."/>
            <person name="Thomas B.C."/>
            <person name="Singh A."/>
            <person name="Wilkins M.J."/>
            <person name="Karaoz U."/>
            <person name="Brodie E.L."/>
            <person name="Williams K.H."/>
            <person name="Hubbard S.S."/>
            <person name="Banfield J.F."/>
        </authorList>
    </citation>
    <scope>NUCLEOTIDE SEQUENCE [LARGE SCALE GENOMIC DNA]</scope>
</reference>
<feature type="domain" description="Fido" evidence="1">
    <location>
        <begin position="44"/>
        <end position="178"/>
    </location>
</feature>
<dbReference type="Proteomes" id="UP000178116">
    <property type="component" value="Unassembled WGS sequence"/>
</dbReference>
<dbReference type="InterPro" id="IPR003812">
    <property type="entry name" value="Fido"/>
</dbReference>
<dbReference type="PROSITE" id="PS51459">
    <property type="entry name" value="FIDO"/>
    <property type="match status" value="1"/>
</dbReference>
<dbReference type="AlphaFoldDB" id="A0A1G2LW92"/>
<dbReference type="InterPro" id="IPR036597">
    <property type="entry name" value="Fido-like_dom_sf"/>
</dbReference>
<evidence type="ECO:0000259" key="1">
    <source>
        <dbReference type="PROSITE" id="PS51459"/>
    </source>
</evidence>
<protein>
    <recommendedName>
        <fullName evidence="1">Fido domain-containing protein</fullName>
    </recommendedName>
</protein>